<dbReference type="GO" id="GO:0030435">
    <property type="term" value="P:sporulation resulting in formation of a cellular spore"/>
    <property type="evidence" value="ECO:0007669"/>
    <property type="project" value="InterPro"/>
</dbReference>
<evidence type="ECO:0000313" key="4">
    <source>
        <dbReference type="Proteomes" id="UP000286287"/>
    </source>
</evidence>
<organism evidence="3 4">
    <name type="scientific">Deinococcus cavernae</name>
    <dbReference type="NCBI Taxonomy" id="2320857"/>
    <lineage>
        <taxon>Bacteria</taxon>
        <taxon>Thermotogati</taxon>
        <taxon>Deinococcota</taxon>
        <taxon>Deinococci</taxon>
        <taxon>Deinococcales</taxon>
        <taxon>Deinococcaceae</taxon>
        <taxon>Deinococcus</taxon>
    </lineage>
</organism>
<gene>
    <name evidence="3" type="ORF">D3875_08575</name>
</gene>
<dbReference type="AlphaFoldDB" id="A0A418V687"/>
<proteinExistence type="predicted"/>
<accession>A0A418V687</accession>
<dbReference type="PANTHER" id="PTHR30032:SF4">
    <property type="entry name" value="AMIDASE ENHANCER"/>
    <property type="match status" value="1"/>
</dbReference>
<dbReference type="NCBIfam" id="TIGR02669">
    <property type="entry name" value="SpoIID_LytB"/>
    <property type="match status" value="1"/>
</dbReference>
<keyword evidence="1" id="KW-0732">Signal</keyword>
<evidence type="ECO:0000256" key="1">
    <source>
        <dbReference type="SAM" id="SignalP"/>
    </source>
</evidence>
<dbReference type="EMBL" id="QYUJ01000014">
    <property type="protein sequence ID" value="RJF71617.1"/>
    <property type="molecule type" value="Genomic_DNA"/>
</dbReference>
<comment type="caution">
    <text evidence="3">The sequence shown here is derived from an EMBL/GenBank/DDBJ whole genome shotgun (WGS) entry which is preliminary data.</text>
</comment>
<dbReference type="Pfam" id="PF08486">
    <property type="entry name" value="SpoIID"/>
    <property type="match status" value="1"/>
</dbReference>
<name>A0A418V687_9DEIO</name>
<feature type="signal peptide" evidence="1">
    <location>
        <begin position="1"/>
        <end position="25"/>
    </location>
</feature>
<feature type="domain" description="Sporulation stage II protein D amidase enhancer LytB N-terminal" evidence="2">
    <location>
        <begin position="126"/>
        <end position="212"/>
    </location>
</feature>
<evidence type="ECO:0000259" key="2">
    <source>
        <dbReference type="Pfam" id="PF08486"/>
    </source>
</evidence>
<dbReference type="InterPro" id="IPR013486">
    <property type="entry name" value="SpoIID/LytB"/>
</dbReference>
<dbReference type="InterPro" id="IPR013693">
    <property type="entry name" value="SpoIID/LytB_N"/>
</dbReference>
<keyword evidence="4" id="KW-1185">Reference proteome</keyword>
<dbReference type="PANTHER" id="PTHR30032">
    <property type="entry name" value="N-ACETYLMURAMOYL-L-ALANINE AMIDASE-RELATED"/>
    <property type="match status" value="1"/>
</dbReference>
<dbReference type="GO" id="GO:0030288">
    <property type="term" value="C:outer membrane-bounded periplasmic space"/>
    <property type="evidence" value="ECO:0007669"/>
    <property type="project" value="TreeGrafter"/>
</dbReference>
<feature type="chain" id="PRO_5019059744" evidence="1">
    <location>
        <begin position="26"/>
        <end position="447"/>
    </location>
</feature>
<protein>
    <submittedName>
        <fullName evidence="3">SpoIID/LytB domain-containing protein</fullName>
    </submittedName>
</protein>
<dbReference type="OrthoDB" id="9794671at2"/>
<dbReference type="InterPro" id="IPR051922">
    <property type="entry name" value="Bact_Sporulation_Assoc"/>
</dbReference>
<dbReference type="PROSITE" id="PS51257">
    <property type="entry name" value="PROKAR_LIPOPROTEIN"/>
    <property type="match status" value="1"/>
</dbReference>
<dbReference type="RefSeq" id="WP_119762969.1">
    <property type="nucleotide sequence ID" value="NZ_QYUJ01000014.1"/>
</dbReference>
<reference evidence="3 4" key="1">
    <citation type="submission" date="2018-09" db="EMBL/GenBank/DDBJ databases">
        <authorList>
            <person name="Zhu H."/>
        </authorList>
    </citation>
    <scope>NUCLEOTIDE SEQUENCE [LARGE SCALE GENOMIC DNA]</scope>
    <source>
        <strain evidence="3 4">K2S05-167</strain>
    </source>
</reference>
<evidence type="ECO:0000313" key="3">
    <source>
        <dbReference type="EMBL" id="RJF71617.1"/>
    </source>
</evidence>
<dbReference type="Proteomes" id="UP000286287">
    <property type="component" value="Unassembled WGS sequence"/>
</dbReference>
<sequence>MRVSRPLRFLCCGAGLAACLPAAQALNVRVLIAQAPQVTIRVNPGSASSTAPAAPANPVSTSSVPASSAASSWTVGVSGAGQVTGLTLNGQPAGNATLYLPPAPGSRVDIAGKSYRGGVLLRAQAGAVQAINVVEVDDYVRGVVASEMPASWPAGALAAQAIIARTYVAARINPAQPYDTCATESCQVYGGVAAEKPSTDAAVRSTAGQVVAFGGKAATTYFSSDSGGYTASAAEVWNMKGLPYLPAQADPFSLGGPRGQWDLSVPQAQVQAIASRYGARVGPLASVVVSKMSESGRPQEITFTGTGGTFKLQGAEAGGFIRALGAGSSRATLRGINPLVVSGTGQGHGVGLSQYGALGMAKKGYDHLHILGFYYPGTVLSALAAAPQEPGPRLAGGERLPTWHQAAPLLTPLVSNSMVSTSLVCPSAPPKTDLLADRHAPLAGVVQ</sequence>